<sequence>MIRKTILCIAIFIVMQGLSAQKKDIDSTAYQEWKYIKSSEISYTGDWVAYNTVYQDFEKENPLQTYIVNTKTSENQVLKDVSSVKFVGTGNWVLYEKKGQNYLHNLDTEKFRLWQSQAYTNVLKNTDFLYYTTFKASPDNANTQLVIYDLKKNDSTSLDKLLSYNFYGLNKLVYAQMVGDKTFLKSGPINGPYQTIYSCKASEFGNYNLNPDGLAVTFTTQINGQANMLHFFDLKLKKHEVVLDFENLQLDDANYSVSRIAYPVQKDTRFVYLQLQAEFDKYSSQAIPKSNVDIWKWDEGTMLRREAKIRNSKPMVKDPVYVYDLQTKQLKKLATDYDHIIKPNTINFSKFFKTDNTPYLTEVDWKFNERHDLYILDALTGNQKLIKKGINNNPIWSPSGNYALLFDETQEIWLVYDATTPEQNFKPLLNSPQDSFVNQSQDTGHRKDAYGAAGWINHGNTVLLYDRYDIWAFDLTEKQKPYSLTQEYGRRHKVELRFNSNDYIEKVDLEGIILEGFDTTTKARGIYRLSSKKVEALAQNADYNFDVISISGNEKHYLFNKENYSTFPDLWIADQNFKKRTMITELNGQQKDYKWGKAKLINWKNFNQELNEGILYVPEDYDASKTYPLLVHFYEKHTQDLHNYQIPEYSSSNINIPTYLSEGYLVFQPDIHYTYNNPGLSAYNCAISGLEYLIKEKITAKGKIGIQGHSFGGYETSFVLTKTDLFTCAVVGSGVSNFTSSYLGYRGNGLSNMFKFEADQYRMEGSLFENQDAYIRNSTVFQADNITTPVLIFHNKGDTSVPFEEGLSLFFALRRLSKPAWLINYKDEAHTLSELSNQKDWSKRMQEFFDYYLKQQEKPSWM</sequence>
<evidence type="ECO:0000313" key="3">
    <source>
        <dbReference type="Proteomes" id="UP000289859"/>
    </source>
</evidence>
<dbReference type="PANTHER" id="PTHR11731:SF193">
    <property type="entry name" value="DIPEPTIDYL PEPTIDASE 9"/>
    <property type="match status" value="1"/>
</dbReference>
<keyword evidence="2" id="KW-0378">Hydrolase</keyword>
<dbReference type="EMBL" id="QOVK01000006">
    <property type="protein sequence ID" value="RXG22295.1"/>
    <property type="molecule type" value="Genomic_DNA"/>
</dbReference>
<dbReference type="GO" id="GO:0008239">
    <property type="term" value="F:dipeptidyl-peptidase activity"/>
    <property type="evidence" value="ECO:0007669"/>
    <property type="project" value="TreeGrafter"/>
</dbReference>
<dbReference type="RefSeq" id="WP_128765362.1">
    <property type="nucleotide sequence ID" value="NZ_JBHUOO010000046.1"/>
</dbReference>
<dbReference type="GO" id="GO:0004177">
    <property type="term" value="F:aminopeptidase activity"/>
    <property type="evidence" value="ECO:0007669"/>
    <property type="project" value="UniProtKB-KW"/>
</dbReference>
<keyword evidence="2" id="KW-0031">Aminopeptidase</keyword>
<dbReference type="GO" id="GO:0006508">
    <property type="term" value="P:proteolysis"/>
    <property type="evidence" value="ECO:0007669"/>
    <property type="project" value="InterPro"/>
</dbReference>
<gene>
    <name evidence="2" type="ORF">DSM02_1894</name>
</gene>
<dbReference type="Pfam" id="PF00326">
    <property type="entry name" value="Peptidase_S9"/>
    <property type="match status" value="1"/>
</dbReference>
<dbReference type="SUPFAM" id="SSF53474">
    <property type="entry name" value="alpha/beta-Hydrolases"/>
    <property type="match status" value="1"/>
</dbReference>
<dbReference type="Gene3D" id="3.40.50.1820">
    <property type="entry name" value="alpha/beta hydrolase"/>
    <property type="match status" value="1"/>
</dbReference>
<dbReference type="InterPro" id="IPR029058">
    <property type="entry name" value="AB_hydrolase_fold"/>
</dbReference>
<feature type="domain" description="Peptidase S9 prolyl oligopeptidase catalytic" evidence="1">
    <location>
        <begin position="686"/>
        <end position="855"/>
    </location>
</feature>
<accession>A0A4Q0P771</accession>
<dbReference type="InterPro" id="IPR001375">
    <property type="entry name" value="Peptidase_S9_cat"/>
</dbReference>
<organism evidence="2 3">
    <name type="scientific">Leeuwenhoekiella polynyae</name>
    <dbReference type="NCBI Taxonomy" id="1550906"/>
    <lineage>
        <taxon>Bacteria</taxon>
        <taxon>Pseudomonadati</taxon>
        <taxon>Bacteroidota</taxon>
        <taxon>Flavobacteriia</taxon>
        <taxon>Flavobacteriales</taxon>
        <taxon>Flavobacteriaceae</taxon>
        <taxon>Leeuwenhoekiella</taxon>
    </lineage>
</organism>
<dbReference type="Proteomes" id="UP000289859">
    <property type="component" value="Unassembled WGS sequence"/>
</dbReference>
<keyword evidence="3" id="KW-1185">Reference proteome</keyword>
<dbReference type="PANTHER" id="PTHR11731">
    <property type="entry name" value="PROTEASE FAMILY S9B,C DIPEPTIDYL-PEPTIDASE IV-RELATED"/>
    <property type="match status" value="1"/>
</dbReference>
<comment type="caution">
    <text evidence="2">The sequence shown here is derived from an EMBL/GenBank/DDBJ whole genome shotgun (WGS) entry which is preliminary data.</text>
</comment>
<dbReference type="InterPro" id="IPR050278">
    <property type="entry name" value="Serine_Prot_S9B/DPPIV"/>
</dbReference>
<evidence type="ECO:0000313" key="2">
    <source>
        <dbReference type="EMBL" id="RXG22295.1"/>
    </source>
</evidence>
<dbReference type="SUPFAM" id="SSF82171">
    <property type="entry name" value="DPP6 N-terminal domain-like"/>
    <property type="match status" value="1"/>
</dbReference>
<name>A0A4Q0P771_9FLAO</name>
<protein>
    <submittedName>
        <fullName evidence="2">Dipeptidyl aminopeptidase/acylaminoacyl peptidase</fullName>
    </submittedName>
</protein>
<reference evidence="2 3" key="1">
    <citation type="submission" date="2018-07" db="EMBL/GenBank/DDBJ databases">
        <title>Leeuwenhoekiella genomics.</title>
        <authorList>
            <person name="Tahon G."/>
            <person name="Willems A."/>
        </authorList>
    </citation>
    <scope>NUCLEOTIDE SEQUENCE [LARGE SCALE GENOMIC DNA]</scope>
    <source>
        <strain evidence="2 3">LMG 29608</strain>
    </source>
</reference>
<dbReference type="OrthoDB" id="9812921at2"/>
<proteinExistence type="predicted"/>
<evidence type="ECO:0000259" key="1">
    <source>
        <dbReference type="Pfam" id="PF00326"/>
    </source>
</evidence>
<dbReference type="GO" id="GO:0008236">
    <property type="term" value="F:serine-type peptidase activity"/>
    <property type="evidence" value="ECO:0007669"/>
    <property type="project" value="InterPro"/>
</dbReference>
<keyword evidence="2" id="KW-0645">Protease</keyword>
<dbReference type="AlphaFoldDB" id="A0A4Q0P771"/>